<protein>
    <submittedName>
        <fullName evidence="2 4">Uncharacterized protein</fullName>
    </submittedName>
</protein>
<reference evidence="2 3" key="2">
    <citation type="submission" date="2018-11" db="EMBL/GenBank/DDBJ databases">
        <authorList>
            <consortium name="Pathogen Informatics"/>
        </authorList>
    </citation>
    <scope>NUCLEOTIDE SEQUENCE [LARGE SCALE GENOMIC DNA]</scope>
</reference>
<gene>
    <name evidence="2" type="ORF">BTMF_LOCUS15857</name>
</gene>
<dbReference type="AlphaFoldDB" id="A0A0R3RCX3"/>
<evidence type="ECO:0000313" key="3">
    <source>
        <dbReference type="Proteomes" id="UP000280834"/>
    </source>
</evidence>
<feature type="transmembrane region" description="Helical" evidence="1">
    <location>
        <begin position="26"/>
        <end position="45"/>
    </location>
</feature>
<dbReference type="EMBL" id="UZAG01023254">
    <property type="protein sequence ID" value="VDO56167.1"/>
    <property type="molecule type" value="Genomic_DNA"/>
</dbReference>
<evidence type="ECO:0000313" key="2">
    <source>
        <dbReference type="EMBL" id="VDO56167.1"/>
    </source>
</evidence>
<organism evidence="4">
    <name type="scientific">Brugia timori</name>
    <dbReference type="NCBI Taxonomy" id="42155"/>
    <lineage>
        <taxon>Eukaryota</taxon>
        <taxon>Metazoa</taxon>
        <taxon>Ecdysozoa</taxon>
        <taxon>Nematoda</taxon>
        <taxon>Chromadorea</taxon>
        <taxon>Rhabditida</taxon>
        <taxon>Spirurina</taxon>
        <taxon>Spiruromorpha</taxon>
        <taxon>Filarioidea</taxon>
        <taxon>Onchocercidae</taxon>
        <taxon>Brugia</taxon>
    </lineage>
</organism>
<dbReference type="Proteomes" id="UP000280834">
    <property type="component" value="Unassembled WGS sequence"/>
</dbReference>
<evidence type="ECO:0000256" key="1">
    <source>
        <dbReference type="SAM" id="Phobius"/>
    </source>
</evidence>
<keyword evidence="1" id="KW-0812">Transmembrane</keyword>
<accession>A0A0R3RCX3</accession>
<sequence>MEFISGQYGQVQSITKYDQVISFYDLFNPFHTFLYITLTILNKYLK</sequence>
<name>A0A0R3RCX3_9BILA</name>
<dbReference type="WBParaSite" id="BTMF_0001789601-mRNA-1">
    <property type="protein sequence ID" value="BTMF_0001789601-mRNA-1"/>
    <property type="gene ID" value="BTMF_0001789601"/>
</dbReference>
<keyword evidence="3" id="KW-1185">Reference proteome</keyword>
<reference evidence="4" key="1">
    <citation type="submission" date="2017-02" db="UniProtKB">
        <authorList>
            <consortium name="WormBaseParasite"/>
        </authorList>
    </citation>
    <scope>IDENTIFICATION</scope>
</reference>
<keyword evidence="1" id="KW-1133">Transmembrane helix</keyword>
<evidence type="ECO:0000313" key="4">
    <source>
        <dbReference type="WBParaSite" id="BTMF_0001789601-mRNA-1"/>
    </source>
</evidence>
<keyword evidence="1" id="KW-0472">Membrane</keyword>
<proteinExistence type="predicted"/>